<dbReference type="GO" id="GO:0016887">
    <property type="term" value="F:ATP hydrolysis activity"/>
    <property type="evidence" value="ECO:0007669"/>
    <property type="project" value="TreeGrafter"/>
</dbReference>
<evidence type="ECO:0000256" key="3">
    <source>
        <dbReference type="ARBA" id="ARBA00022741"/>
    </source>
</evidence>
<comment type="similarity">
    <text evidence="2">Belongs to the SNF2/RAD54 helicase family. SWR1 subfamily.</text>
</comment>
<dbReference type="PANTHER" id="PTHR45685:SF1">
    <property type="entry name" value="HELICASE SRCAP"/>
    <property type="match status" value="1"/>
</dbReference>
<dbReference type="FunFam" id="3.40.50.10810:FF:000005">
    <property type="entry name" value="Photoperiod-independent early flowering 1"/>
    <property type="match status" value="1"/>
</dbReference>
<reference evidence="14" key="1">
    <citation type="submission" date="2014-01" db="EMBL/GenBank/DDBJ databases">
        <authorList>
            <person name="Aslett M."/>
        </authorList>
    </citation>
    <scope>NUCLEOTIDE SEQUENCE</scope>
</reference>
<evidence type="ECO:0000256" key="5">
    <source>
        <dbReference type="ARBA" id="ARBA00022806"/>
    </source>
</evidence>
<dbReference type="PROSITE" id="PS51194">
    <property type="entry name" value="HELICASE_CTER"/>
    <property type="match status" value="1"/>
</dbReference>
<dbReference type="Gene3D" id="3.40.50.300">
    <property type="entry name" value="P-loop containing nucleotide triphosphate hydrolases"/>
    <property type="match status" value="1"/>
</dbReference>
<dbReference type="PANTHER" id="PTHR45685">
    <property type="entry name" value="HELICASE SRCAP-RELATED"/>
    <property type="match status" value="1"/>
</dbReference>
<dbReference type="Proteomes" id="UP000030665">
    <property type="component" value="Unassembled WGS sequence"/>
</dbReference>
<dbReference type="STRING" id="36087.A0A077Z708"/>
<dbReference type="Pfam" id="PF00271">
    <property type="entry name" value="Helicase_C"/>
    <property type="match status" value="1"/>
</dbReference>
<feature type="domain" description="Helicase C-terminal" evidence="12">
    <location>
        <begin position="638"/>
        <end position="793"/>
    </location>
</feature>
<dbReference type="SUPFAM" id="SSF52540">
    <property type="entry name" value="P-loop containing nucleoside triphosphate hydrolases"/>
    <property type="match status" value="2"/>
</dbReference>
<evidence type="ECO:0000256" key="6">
    <source>
        <dbReference type="ARBA" id="ARBA00022840"/>
    </source>
</evidence>
<evidence type="ECO:0000256" key="7">
    <source>
        <dbReference type="ARBA" id="ARBA00022853"/>
    </source>
</evidence>
<dbReference type="Gene3D" id="1.20.120.850">
    <property type="entry name" value="SWI2/SNF2 ATPases, N-terminal domain"/>
    <property type="match status" value="1"/>
</dbReference>
<dbReference type="GO" id="GO:0005524">
    <property type="term" value="F:ATP binding"/>
    <property type="evidence" value="ECO:0007669"/>
    <property type="project" value="UniProtKB-KW"/>
</dbReference>
<dbReference type="Pfam" id="PF07529">
    <property type="entry name" value="HSA"/>
    <property type="match status" value="1"/>
</dbReference>
<evidence type="ECO:0000259" key="12">
    <source>
        <dbReference type="PROSITE" id="PS51194"/>
    </source>
</evidence>
<dbReference type="GO" id="GO:0000812">
    <property type="term" value="C:Swr1 complex"/>
    <property type="evidence" value="ECO:0007669"/>
    <property type="project" value="TreeGrafter"/>
</dbReference>
<feature type="region of interest" description="Disordered" evidence="10">
    <location>
        <begin position="831"/>
        <end position="853"/>
    </location>
</feature>
<keyword evidence="4" id="KW-0378">Hydrolase</keyword>
<dbReference type="OrthoDB" id="448448at2759"/>
<keyword evidence="6" id="KW-0067">ATP-binding</keyword>
<dbReference type="SMART" id="SM00490">
    <property type="entry name" value="HELICc"/>
    <property type="match status" value="1"/>
</dbReference>
<evidence type="ECO:0000259" key="13">
    <source>
        <dbReference type="PROSITE" id="PS51204"/>
    </source>
</evidence>
<dbReference type="Pfam" id="PF00176">
    <property type="entry name" value="SNF2-rel_dom"/>
    <property type="match status" value="1"/>
</dbReference>
<dbReference type="InterPro" id="IPR027417">
    <property type="entry name" value="P-loop_NTPase"/>
</dbReference>
<dbReference type="InterPro" id="IPR014001">
    <property type="entry name" value="Helicase_ATP-bd"/>
</dbReference>
<keyword evidence="8" id="KW-0238">DNA-binding</keyword>
<dbReference type="CDD" id="cd18003">
    <property type="entry name" value="DEXQc_SRCAP"/>
    <property type="match status" value="1"/>
</dbReference>
<dbReference type="PROSITE" id="PS51192">
    <property type="entry name" value="HELICASE_ATP_BIND_1"/>
    <property type="match status" value="1"/>
</dbReference>
<name>A0A077Z708_TRITR</name>
<evidence type="ECO:0000313" key="15">
    <source>
        <dbReference type="Proteomes" id="UP000030665"/>
    </source>
</evidence>
<dbReference type="CDD" id="cd18793">
    <property type="entry name" value="SF2_C_SNF"/>
    <property type="match status" value="1"/>
</dbReference>
<sequence>MPDEPVDKNEVLIIEERSVESAEAGSSRSSPSDSDLETVCTVLIAEIICNREANIMRRIGELRKMGCWSQSLLPKCSEPRRLKSYWDNFIAEACWMSKDFAEERKLKKFVGKKMAAACSKAVRDKSDRPRRLCLERQKQRKRVSSLENKLVRQLWFQVDKVVILFFFLITALKWYDSDYSAERQGQLACIAEAAEKLQPKGYTLESEEIKVPFLLKHKLREYQLVGLHWLITLNRKGLNGILADEMGLGKTIQTIALLAHLACENFDWGPHLVIVPTSVLLNWEMEFKKWCPSFKILTYYGHLKERKEKRRGWCKDNNFHICITSYKLVVQDYATFRRRKWHYMILDEAQNIKNFKSMRWQALLNFNTTRRLLLTGTPLQNSLMELWSLMHFLMPNVFQSHSDFREWFSNPLTNMIDGSVEFDEQLVKRLHKVLRPFLLRRLKSEVERQLPKKFEHVMMCELSKRQRYLYNEFMSRSSTRSQLASGNVINVIGILMQLRKVCNHPNLFEPRPVVSPFWMPAISWRVPGLCCDLGLGSVGKVQQVEALYHSAYVVGVKDVLTHYPFRAALFIPGVSTTRVEPVISHRFPYEDLYDAALEKKCQEYLNDALQPYREFLLSHSLLFPESSLIEYDCGKLHVLANILRDLRANGHRCLIFTQMARMLDILEIFLNHHGYKYLRLDGATGVERRQVLMERFNEDRRILCFILSTRSGGLGVNLTGADTVIFYDSDWNPTMDAQAQDRCHRIGQTRDVNIYRLICARTVEENILIKANQKRKLGELAIEEGCFRPNFLREVDLRIGWDVQAMADAEDDTDVVAAKVASAEAAFDKEDFEENEELQQKQSAQYGSNVEQSDPEVAKVDLEMKEMLCEVFLTLY</sequence>
<feature type="domain" description="HSA" evidence="13">
    <location>
        <begin position="73"/>
        <end position="148"/>
    </location>
</feature>
<dbReference type="PROSITE" id="PS51204">
    <property type="entry name" value="HSA"/>
    <property type="match status" value="1"/>
</dbReference>
<proteinExistence type="inferred from homology"/>
<dbReference type="GO" id="GO:0004386">
    <property type="term" value="F:helicase activity"/>
    <property type="evidence" value="ECO:0007669"/>
    <property type="project" value="UniProtKB-KW"/>
</dbReference>
<keyword evidence="9" id="KW-0539">Nucleus</keyword>
<dbReference type="AlphaFoldDB" id="A0A077Z708"/>
<dbReference type="GO" id="GO:0006338">
    <property type="term" value="P:chromatin remodeling"/>
    <property type="evidence" value="ECO:0007669"/>
    <property type="project" value="TreeGrafter"/>
</dbReference>
<comment type="subcellular location">
    <subcellularLocation>
        <location evidence="1">Nucleus</location>
    </subcellularLocation>
</comment>
<dbReference type="GO" id="GO:0003677">
    <property type="term" value="F:DNA binding"/>
    <property type="evidence" value="ECO:0007669"/>
    <property type="project" value="UniProtKB-KW"/>
</dbReference>
<accession>A0A077Z708</accession>
<dbReference type="EMBL" id="HG806020">
    <property type="protein sequence ID" value="CDW56227.1"/>
    <property type="molecule type" value="Genomic_DNA"/>
</dbReference>
<evidence type="ECO:0000256" key="10">
    <source>
        <dbReference type="SAM" id="MobiDB-lite"/>
    </source>
</evidence>
<dbReference type="SMART" id="SM00573">
    <property type="entry name" value="HSA"/>
    <property type="match status" value="1"/>
</dbReference>
<evidence type="ECO:0000256" key="4">
    <source>
        <dbReference type="ARBA" id="ARBA00022801"/>
    </source>
</evidence>
<evidence type="ECO:0000256" key="8">
    <source>
        <dbReference type="ARBA" id="ARBA00023125"/>
    </source>
</evidence>
<evidence type="ECO:0000256" key="9">
    <source>
        <dbReference type="ARBA" id="ARBA00023242"/>
    </source>
</evidence>
<keyword evidence="5 14" id="KW-0347">Helicase</keyword>
<dbReference type="SMART" id="SM00487">
    <property type="entry name" value="DEXDc"/>
    <property type="match status" value="1"/>
</dbReference>
<feature type="domain" description="Helicase ATP-binding" evidence="11">
    <location>
        <begin position="231"/>
        <end position="396"/>
    </location>
</feature>
<dbReference type="GO" id="GO:0042393">
    <property type="term" value="F:histone binding"/>
    <property type="evidence" value="ECO:0007669"/>
    <property type="project" value="TreeGrafter"/>
</dbReference>
<dbReference type="InterPro" id="IPR014012">
    <property type="entry name" value="HSA_dom"/>
</dbReference>
<dbReference type="InterPro" id="IPR038718">
    <property type="entry name" value="SNF2-like_sf"/>
</dbReference>
<reference evidence="14" key="2">
    <citation type="submission" date="2014-03" db="EMBL/GenBank/DDBJ databases">
        <title>The whipworm genome and dual-species transcriptomics of an intimate host-pathogen interaction.</title>
        <authorList>
            <person name="Foth B.J."/>
            <person name="Tsai I.J."/>
            <person name="Reid A.J."/>
            <person name="Bancroft A.J."/>
            <person name="Nichol S."/>
            <person name="Tracey A."/>
            <person name="Holroyd N."/>
            <person name="Cotton J.A."/>
            <person name="Stanley E.J."/>
            <person name="Zarowiecki M."/>
            <person name="Liu J.Z."/>
            <person name="Huckvale T."/>
            <person name="Cooper P.J."/>
            <person name="Grencis R.K."/>
            <person name="Berriman M."/>
        </authorList>
    </citation>
    <scope>NUCLEOTIDE SEQUENCE [LARGE SCALE GENOMIC DNA]</scope>
</reference>
<feature type="compositionally biased region" description="Polar residues" evidence="10">
    <location>
        <begin position="840"/>
        <end position="852"/>
    </location>
</feature>
<dbReference type="InterPro" id="IPR001650">
    <property type="entry name" value="Helicase_C-like"/>
</dbReference>
<organism evidence="14 15">
    <name type="scientific">Trichuris trichiura</name>
    <name type="common">Whipworm</name>
    <name type="synonym">Trichocephalus trichiurus</name>
    <dbReference type="NCBI Taxonomy" id="36087"/>
    <lineage>
        <taxon>Eukaryota</taxon>
        <taxon>Metazoa</taxon>
        <taxon>Ecdysozoa</taxon>
        <taxon>Nematoda</taxon>
        <taxon>Enoplea</taxon>
        <taxon>Dorylaimia</taxon>
        <taxon>Trichinellida</taxon>
        <taxon>Trichuridae</taxon>
        <taxon>Trichuris</taxon>
    </lineage>
</organism>
<keyword evidence="3" id="KW-0547">Nucleotide-binding</keyword>
<keyword evidence="15" id="KW-1185">Reference proteome</keyword>
<dbReference type="InterPro" id="IPR000330">
    <property type="entry name" value="SNF2_N"/>
</dbReference>
<evidence type="ECO:0000256" key="2">
    <source>
        <dbReference type="ARBA" id="ARBA00009220"/>
    </source>
</evidence>
<keyword evidence="7" id="KW-0156">Chromatin regulator</keyword>
<dbReference type="Gene3D" id="3.40.50.10810">
    <property type="entry name" value="Tandem AAA-ATPase domain"/>
    <property type="match status" value="1"/>
</dbReference>
<dbReference type="InterPro" id="IPR049730">
    <property type="entry name" value="SNF2/RAD54-like_C"/>
</dbReference>
<evidence type="ECO:0000259" key="11">
    <source>
        <dbReference type="PROSITE" id="PS51192"/>
    </source>
</evidence>
<gene>
    <name evidence="14" type="ORF">TTRE_0000450201</name>
</gene>
<evidence type="ECO:0000313" key="14">
    <source>
        <dbReference type="EMBL" id="CDW56227.1"/>
    </source>
</evidence>
<protein>
    <submittedName>
        <fullName evidence="14">SNF2 N and HSA and Helicase C domain containing p rotein</fullName>
    </submittedName>
</protein>
<dbReference type="InterPro" id="IPR050520">
    <property type="entry name" value="INO80/SWR1_helicase"/>
</dbReference>
<evidence type="ECO:0000256" key="1">
    <source>
        <dbReference type="ARBA" id="ARBA00004123"/>
    </source>
</evidence>